<organism evidence="1 2">
    <name type="scientific">Paenarthrobacter ureafaciens</name>
    <dbReference type="NCBI Taxonomy" id="37931"/>
    <lineage>
        <taxon>Bacteria</taxon>
        <taxon>Bacillati</taxon>
        <taxon>Actinomycetota</taxon>
        <taxon>Actinomycetes</taxon>
        <taxon>Micrococcales</taxon>
        <taxon>Micrococcaceae</taxon>
        <taxon>Paenarthrobacter</taxon>
    </lineage>
</organism>
<proteinExistence type="predicted"/>
<dbReference type="EMBL" id="CP101185">
    <property type="protein sequence ID" value="UYV96083.1"/>
    <property type="molecule type" value="Genomic_DNA"/>
</dbReference>
<protein>
    <submittedName>
        <fullName evidence="1">Uncharacterized protein</fullName>
    </submittedName>
</protein>
<sequence length="163" mass="18612">MALDHAFLRTPQDFNSMLIEMQEGSWPPDEADVIRIAQGCSMLIECIDTWESATHGKNVFDVARGEICTADVRRLLAQEVSLSYEGDVAVLLVPPGDDRVRVEIRADVDEYQGLLRRPEMVLDWEQGGKQHEHYISLKPKGAHWYMLSQLRDDMKEGRLTVRS</sequence>
<accession>A0AAX3EDT4</accession>
<dbReference type="RefSeq" id="WP_069695089.1">
    <property type="nucleotide sequence ID" value="NZ_CP043010.1"/>
</dbReference>
<dbReference type="Proteomes" id="UP001163293">
    <property type="component" value="Chromosome"/>
</dbReference>
<keyword evidence="2" id="KW-1185">Reference proteome</keyword>
<reference evidence="1" key="1">
    <citation type="submission" date="2022-07" db="EMBL/GenBank/DDBJ databases">
        <authorList>
            <person name="Wu T."/>
        </authorList>
    </citation>
    <scope>NUCLEOTIDE SEQUENCE</scope>
    <source>
        <strain evidence="1">SD-1</strain>
    </source>
</reference>
<dbReference type="AlphaFoldDB" id="A0AAX3EDT4"/>
<gene>
    <name evidence="1" type="ORF">NL394_13450</name>
</gene>
<evidence type="ECO:0000313" key="2">
    <source>
        <dbReference type="Proteomes" id="UP001163293"/>
    </source>
</evidence>
<evidence type="ECO:0000313" key="1">
    <source>
        <dbReference type="EMBL" id="UYV96083.1"/>
    </source>
</evidence>
<name>A0AAX3EDT4_PAEUR</name>